<feature type="domain" description="DJ-1/PfpI" evidence="2">
    <location>
        <begin position="38"/>
        <end position="209"/>
    </location>
</feature>
<dbReference type="Gene3D" id="3.40.50.880">
    <property type="match status" value="1"/>
</dbReference>
<dbReference type="InterPro" id="IPR029062">
    <property type="entry name" value="Class_I_gatase-like"/>
</dbReference>
<dbReference type="OrthoDB" id="543156at2759"/>
<dbReference type="InterPro" id="IPR002818">
    <property type="entry name" value="DJ-1/PfpI"/>
</dbReference>
<dbReference type="PANTHER" id="PTHR43130">
    <property type="entry name" value="ARAC-FAMILY TRANSCRIPTIONAL REGULATOR"/>
    <property type="match status" value="1"/>
</dbReference>
<feature type="signal peptide" evidence="1">
    <location>
        <begin position="1"/>
        <end position="22"/>
    </location>
</feature>
<feature type="chain" id="PRO_5040376237" description="DJ-1/PfpI domain-containing protein" evidence="1">
    <location>
        <begin position="23"/>
        <end position="248"/>
    </location>
</feature>
<keyword evidence="1" id="KW-0732">Signal</keyword>
<evidence type="ECO:0000313" key="3">
    <source>
        <dbReference type="EMBL" id="CAG9972470.1"/>
    </source>
</evidence>
<evidence type="ECO:0000256" key="1">
    <source>
        <dbReference type="SAM" id="SignalP"/>
    </source>
</evidence>
<protein>
    <recommendedName>
        <fullName evidence="2">DJ-1/PfpI domain-containing protein</fullName>
    </recommendedName>
</protein>
<dbReference type="Pfam" id="PF01965">
    <property type="entry name" value="DJ-1_PfpI"/>
    <property type="match status" value="1"/>
</dbReference>
<sequence>MLAKSLFTLAAAAAGLLPSAAAELHTRNESFPVNYGVIAMPGASMLDIYGPLEVLYFVAGNAHISVKIITPDGKNVPVVPPMGNKFNSTLTPEFVGAASFDDDLDLDVLIVPGGAAARDASLTYVDDYIAKVYPKLDYLITICTGAIFPARAGIFDGRRVTTNKNAWSLVTAHGNNVTWVAPARYVIEDNIWSSSGETAGIDLMMAWVKKWHGEKLYNTIRIGAEIIVREADDDPFTDELGLPHQGQL</sequence>
<dbReference type="SUPFAM" id="SSF52317">
    <property type="entry name" value="Class I glutamine amidotransferase-like"/>
    <property type="match status" value="1"/>
</dbReference>
<organism evidence="3 4">
    <name type="scientific">Clonostachys byssicola</name>
    <dbReference type="NCBI Taxonomy" id="160290"/>
    <lineage>
        <taxon>Eukaryota</taxon>
        <taxon>Fungi</taxon>
        <taxon>Dikarya</taxon>
        <taxon>Ascomycota</taxon>
        <taxon>Pezizomycotina</taxon>
        <taxon>Sordariomycetes</taxon>
        <taxon>Hypocreomycetidae</taxon>
        <taxon>Hypocreales</taxon>
        <taxon>Bionectriaceae</taxon>
        <taxon>Clonostachys</taxon>
    </lineage>
</organism>
<keyword evidence="4" id="KW-1185">Reference proteome</keyword>
<proteinExistence type="predicted"/>
<dbReference type="AlphaFoldDB" id="A0A9N9U0S7"/>
<reference evidence="3" key="1">
    <citation type="submission" date="2021-10" db="EMBL/GenBank/DDBJ databases">
        <authorList>
            <person name="Piombo E."/>
        </authorList>
    </citation>
    <scope>NUCLEOTIDE SEQUENCE</scope>
</reference>
<dbReference type="EMBL" id="CABFNO020001240">
    <property type="protein sequence ID" value="CAG9972470.1"/>
    <property type="molecule type" value="Genomic_DNA"/>
</dbReference>
<dbReference type="PANTHER" id="PTHR43130:SF15">
    <property type="entry name" value="THIJ_PFPI FAMILY PROTEIN (AFU_ORTHOLOGUE AFUA_5G14240)"/>
    <property type="match status" value="1"/>
</dbReference>
<accession>A0A9N9U0S7</accession>
<name>A0A9N9U0S7_9HYPO</name>
<gene>
    <name evidence="3" type="ORF">CBYS24578_00001048</name>
</gene>
<comment type="caution">
    <text evidence="3">The sequence shown here is derived from an EMBL/GenBank/DDBJ whole genome shotgun (WGS) entry which is preliminary data.</text>
</comment>
<evidence type="ECO:0000313" key="4">
    <source>
        <dbReference type="Proteomes" id="UP000754883"/>
    </source>
</evidence>
<dbReference type="Proteomes" id="UP000754883">
    <property type="component" value="Unassembled WGS sequence"/>
</dbReference>
<dbReference type="InterPro" id="IPR052158">
    <property type="entry name" value="INH-QAR"/>
</dbReference>
<evidence type="ECO:0000259" key="2">
    <source>
        <dbReference type="Pfam" id="PF01965"/>
    </source>
</evidence>